<dbReference type="KEGG" id="azc:AZC_2609"/>
<dbReference type="Proteomes" id="UP000000270">
    <property type="component" value="Chromosome"/>
</dbReference>
<name>A8IB48_AZOC5</name>
<sequence>MLYAPCGFGRASVRPRRSRAISRKAIMSIVRLDKGPRMSEAVIHGNTIYLAGQVEEGPDVATQTKKVLASIDALLERAGSSKANILSATIWLADIKDFAEMNSVWDQWVDKDNPPARATSEGKLAAPQFKVEIIVVAAKP</sequence>
<organism evidence="1 2">
    <name type="scientific">Azorhizobium caulinodans (strain ATCC 43989 / DSM 5975 / JCM 20966 / LMG 6465 / NBRC 14845 / NCIMB 13405 / ORS 571)</name>
    <dbReference type="NCBI Taxonomy" id="438753"/>
    <lineage>
        <taxon>Bacteria</taxon>
        <taxon>Pseudomonadati</taxon>
        <taxon>Pseudomonadota</taxon>
        <taxon>Alphaproteobacteria</taxon>
        <taxon>Hyphomicrobiales</taxon>
        <taxon>Xanthobacteraceae</taxon>
        <taxon>Azorhizobium</taxon>
    </lineage>
</organism>
<dbReference type="PANTHER" id="PTHR47328">
    <property type="match status" value="1"/>
</dbReference>
<reference evidence="1 2" key="4">
    <citation type="journal article" date="2009" name="Appl. Environ. Microbiol.">
        <title>Comparative genome-wide transcriptional profiling of Azorhizobium caulinodans ORS571 grown under free-living and symbiotic conditions.</title>
        <authorList>
            <person name="Tsukada S."/>
            <person name="Aono T."/>
            <person name="Akiba N."/>
            <person name="Lee KB."/>
            <person name="Liu CT."/>
            <person name="Toyazaki H."/>
            <person name="Oyaizu H."/>
        </authorList>
    </citation>
    <scope>NUCLEOTIDE SEQUENCE [LARGE SCALE GENOMIC DNA]</scope>
    <source>
        <strain evidence="2">ATCC 43989 / DSM 5975 / JCM 20966 / LMG 6465 / NBRC 14845 / NCIMB 13405 / ORS 571</strain>
    </source>
</reference>
<dbReference type="EMBL" id="AP009384">
    <property type="protein sequence ID" value="BAF88607.1"/>
    <property type="molecule type" value="Genomic_DNA"/>
</dbReference>
<gene>
    <name evidence="1" type="ordered locus">AZC_2609</name>
</gene>
<reference evidence="1 2" key="6">
    <citation type="journal article" date="2011" name="Appl. Environ. Microbiol.">
        <title>Involvement of the azorhizobial chromosome partition gene (parA) in the onset of bacteroid differentiation during Sesbania rostrata stem nodule development.</title>
        <authorList>
            <person name="Liu CT."/>
            <person name="Lee KB."/>
            <person name="Wang YS."/>
            <person name="Peng MH."/>
            <person name="Lee KT."/>
            <person name="Suzuki S."/>
            <person name="Suzuki T."/>
            <person name="Oyaizu H."/>
        </authorList>
    </citation>
    <scope>NUCLEOTIDE SEQUENCE [LARGE SCALE GENOMIC DNA]</scope>
    <source>
        <strain evidence="2">ATCC 43989 / DSM 5975 / JCM 20966 / LMG 6465 / NBRC 14845 / NCIMB 13405 / ORS 571</strain>
    </source>
</reference>
<reference evidence="1 2" key="1">
    <citation type="journal article" date="2007" name="Appl. Environ. Microbiol.">
        <title>Rhizobial factors required for stem nodule maturation and maintenance in Sesbania rostrata-Azorhizobium caulinodans ORS571 symbiosis.</title>
        <authorList>
            <person name="Suzuki S."/>
            <person name="Aono T."/>
            <person name="Lee KB."/>
            <person name="Suzuki T."/>
            <person name="Liu CT."/>
            <person name="Miwa H."/>
            <person name="Wakao S."/>
            <person name="Iki T."/>
            <person name="Oyaizu H."/>
        </authorList>
    </citation>
    <scope>NUCLEOTIDE SEQUENCE [LARGE SCALE GENOMIC DNA]</scope>
    <source>
        <strain evidence="2">ATCC 43989 / DSM 5975 / JCM 20966 / LMG 6465 / NBRC 14845 / NCIMB 13405 / ORS 571</strain>
    </source>
</reference>
<dbReference type="PANTHER" id="PTHR47328:SF1">
    <property type="entry name" value="RUTC FAMILY PROTEIN YOAB"/>
    <property type="match status" value="1"/>
</dbReference>
<dbReference type="Gene3D" id="3.30.1330.40">
    <property type="entry name" value="RutC-like"/>
    <property type="match status" value="1"/>
</dbReference>
<dbReference type="HOGENOM" id="CLU_100715_6_1_5"/>
<keyword evidence="2" id="KW-1185">Reference proteome</keyword>
<dbReference type="CDD" id="cd06150">
    <property type="entry name" value="YjgF_YER057c_UK114_like_2"/>
    <property type="match status" value="1"/>
</dbReference>
<evidence type="ECO:0000313" key="1">
    <source>
        <dbReference type="EMBL" id="BAF88607.1"/>
    </source>
</evidence>
<dbReference type="InterPro" id="IPR035959">
    <property type="entry name" value="RutC-like_sf"/>
</dbReference>
<dbReference type="InterPro" id="IPR006175">
    <property type="entry name" value="YjgF/YER057c/UK114"/>
</dbReference>
<dbReference type="SUPFAM" id="SSF55298">
    <property type="entry name" value="YjgF-like"/>
    <property type="match status" value="1"/>
</dbReference>
<evidence type="ECO:0000313" key="2">
    <source>
        <dbReference type="Proteomes" id="UP000000270"/>
    </source>
</evidence>
<accession>A8IB48</accession>
<reference evidence="1 2" key="3">
    <citation type="journal article" date="2008" name="BMC Genomics">
        <title>The genome of the versatile nitrogen fixer Azorhizobium caulinodans ORS571.</title>
        <authorList>
            <person name="Lee KB."/>
            <person name="Backer P.D."/>
            <person name="Aono T."/>
            <person name="Liu CT."/>
            <person name="Suzuki S."/>
            <person name="Suzuki T."/>
            <person name="Kaneko T."/>
            <person name="Yamada M."/>
            <person name="Tabata S."/>
            <person name="Kupfer D.M."/>
            <person name="Najar F.Z."/>
            <person name="Wiley G.B."/>
            <person name="Roe B."/>
            <person name="Binnewies T.T."/>
            <person name="Ussery D.W."/>
            <person name="D'Haeze W."/>
            <person name="Herder J.D."/>
            <person name="Gevers D."/>
            <person name="Vereecke D."/>
            <person name="Holsters M."/>
            <person name="Oyaizu H."/>
        </authorList>
    </citation>
    <scope>NUCLEOTIDE SEQUENCE [LARGE SCALE GENOMIC DNA]</scope>
    <source>
        <strain evidence="2">ATCC 43989 / DSM 5975 / JCM 20966 / LMG 6465 / NBRC 14845 / NCIMB 13405 / ORS 571</strain>
    </source>
</reference>
<dbReference type="Pfam" id="PF01042">
    <property type="entry name" value="Ribonuc_L-PSP"/>
    <property type="match status" value="1"/>
</dbReference>
<proteinExistence type="predicted"/>
<dbReference type="STRING" id="438753.AZC_2609"/>
<dbReference type="InterPro" id="IPR035709">
    <property type="entry name" value="YoaB-like"/>
</dbReference>
<dbReference type="AlphaFoldDB" id="A8IB48"/>
<dbReference type="eggNOG" id="COG0251">
    <property type="taxonomic scope" value="Bacteria"/>
</dbReference>
<reference evidence="1 2" key="5">
    <citation type="journal article" date="2010" name="Appl. Environ. Microbiol.">
        <title>phrR-like gene praR of Azorhizobium caulinodans ORS571 is essential for symbiosis with Sesbania rostrata and is involved in expression of reb genes.</title>
        <authorList>
            <person name="Akiba N."/>
            <person name="Aono T."/>
            <person name="Toyazaki H."/>
            <person name="Sato S."/>
            <person name="Oyaizu H."/>
        </authorList>
    </citation>
    <scope>NUCLEOTIDE SEQUENCE [LARGE SCALE GENOMIC DNA]</scope>
    <source>
        <strain evidence="2">ATCC 43989 / DSM 5975 / JCM 20966 / LMG 6465 / NBRC 14845 / NCIMB 13405 / ORS 571</strain>
    </source>
</reference>
<reference evidence="2" key="2">
    <citation type="submission" date="2007-04" db="EMBL/GenBank/DDBJ databases">
        <title>Complete genome sequence of the nitrogen-fixing bacterium Azorhizobium caulinodans ORS571.</title>
        <authorList>
            <person name="Lee K.B."/>
            <person name="Backer P.D."/>
            <person name="Aono T."/>
            <person name="Liu C.T."/>
            <person name="Suzuki S."/>
            <person name="Suzuki T."/>
            <person name="Kaneko T."/>
            <person name="Yamada M."/>
            <person name="Tabata S."/>
            <person name="Kupfer D.M."/>
            <person name="Najar F.Z."/>
            <person name="Wiley G.B."/>
            <person name="Roe B."/>
            <person name="Binnewies T."/>
            <person name="Ussery D."/>
            <person name="Vereecke D."/>
            <person name="Gevers D."/>
            <person name="Holsters M."/>
            <person name="Oyaizu H."/>
        </authorList>
    </citation>
    <scope>NUCLEOTIDE SEQUENCE [LARGE SCALE GENOMIC DNA]</scope>
    <source>
        <strain evidence="2">ATCC 43989 / DSM 5975 / JCM 20966 / LMG 6465 / NBRC 14845 / NCIMB 13405 / ORS 571</strain>
    </source>
</reference>
<protein>
    <submittedName>
        <fullName evidence="1">YjgF family protein</fullName>
    </submittedName>
</protein>